<dbReference type="SMART" id="SM00494">
    <property type="entry name" value="ChtBD2"/>
    <property type="match status" value="3"/>
</dbReference>
<keyword evidence="1" id="KW-0147">Chitin-binding</keyword>
<evidence type="ECO:0000256" key="4">
    <source>
        <dbReference type="ARBA" id="ARBA00023157"/>
    </source>
</evidence>
<evidence type="ECO:0000256" key="7">
    <source>
        <dbReference type="SAM" id="MobiDB-lite"/>
    </source>
</evidence>
<dbReference type="Proteomes" id="UP000663872">
    <property type="component" value="Unassembled WGS sequence"/>
</dbReference>
<dbReference type="GO" id="GO:0008061">
    <property type="term" value="F:chitin binding"/>
    <property type="evidence" value="ECO:0007669"/>
    <property type="project" value="UniProtKB-KW"/>
</dbReference>
<feature type="compositionally biased region" description="Basic and acidic residues" evidence="7">
    <location>
        <begin position="644"/>
        <end position="653"/>
    </location>
</feature>
<protein>
    <submittedName>
        <fullName evidence="11">Uncharacterized protein</fullName>
    </submittedName>
</protein>
<name>A0A818NHQ0_9BILA</name>
<dbReference type="SUPFAM" id="SSF57625">
    <property type="entry name" value="Invertebrate chitin-binding proteins"/>
    <property type="match status" value="3"/>
</dbReference>
<dbReference type="EMBL" id="CAJNYT010003843">
    <property type="protein sequence ID" value="CAF3605981.1"/>
    <property type="molecule type" value="Genomic_DNA"/>
</dbReference>
<evidence type="ECO:0000256" key="8">
    <source>
        <dbReference type="SAM" id="SignalP"/>
    </source>
</evidence>
<dbReference type="InterPro" id="IPR002557">
    <property type="entry name" value="Chitin-bd_dom"/>
</dbReference>
<organism evidence="11 12">
    <name type="scientific">Rotaria socialis</name>
    <dbReference type="NCBI Taxonomy" id="392032"/>
    <lineage>
        <taxon>Eukaryota</taxon>
        <taxon>Metazoa</taxon>
        <taxon>Spiralia</taxon>
        <taxon>Gnathifera</taxon>
        <taxon>Rotifera</taxon>
        <taxon>Eurotatoria</taxon>
        <taxon>Bdelloidea</taxon>
        <taxon>Philodinida</taxon>
        <taxon>Philodinidae</taxon>
        <taxon>Rotaria</taxon>
    </lineage>
</organism>
<dbReference type="Gene3D" id="2.170.140.10">
    <property type="entry name" value="Chitin binding domain"/>
    <property type="match status" value="3"/>
</dbReference>
<feature type="compositionally biased region" description="Low complexity" evidence="7">
    <location>
        <begin position="634"/>
        <end position="643"/>
    </location>
</feature>
<dbReference type="InterPro" id="IPR000742">
    <property type="entry name" value="EGF"/>
</dbReference>
<dbReference type="GO" id="GO:0005576">
    <property type="term" value="C:extracellular region"/>
    <property type="evidence" value="ECO:0007669"/>
    <property type="project" value="InterPro"/>
</dbReference>
<dbReference type="PANTHER" id="PTHR23301:SF0">
    <property type="entry name" value="CHITIN-BINDING TYPE-2 DOMAIN-CONTAINING PROTEIN-RELATED"/>
    <property type="match status" value="1"/>
</dbReference>
<accession>A0A818NHQ0</accession>
<evidence type="ECO:0000313" key="11">
    <source>
        <dbReference type="EMBL" id="CAF3605981.1"/>
    </source>
</evidence>
<dbReference type="Pfam" id="PF01607">
    <property type="entry name" value="CBM_14"/>
    <property type="match status" value="2"/>
</dbReference>
<feature type="compositionally biased region" description="Basic and acidic residues" evidence="7">
    <location>
        <begin position="624"/>
        <end position="633"/>
    </location>
</feature>
<keyword evidence="6" id="KW-0245">EGF-like domain</keyword>
<evidence type="ECO:0000256" key="6">
    <source>
        <dbReference type="PROSITE-ProRule" id="PRU00076"/>
    </source>
</evidence>
<feature type="region of interest" description="Disordered" evidence="7">
    <location>
        <begin position="74"/>
        <end position="113"/>
    </location>
</feature>
<dbReference type="SMART" id="SM00181">
    <property type="entry name" value="EGF"/>
    <property type="match status" value="2"/>
</dbReference>
<dbReference type="Gene3D" id="2.10.25.10">
    <property type="entry name" value="Laminin"/>
    <property type="match status" value="1"/>
</dbReference>
<evidence type="ECO:0000256" key="3">
    <source>
        <dbReference type="ARBA" id="ARBA00022737"/>
    </source>
</evidence>
<feature type="domain" description="EGF-like" evidence="9">
    <location>
        <begin position="780"/>
        <end position="818"/>
    </location>
</feature>
<evidence type="ECO:0000313" key="12">
    <source>
        <dbReference type="Proteomes" id="UP000663872"/>
    </source>
</evidence>
<dbReference type="AlphaFoldDB" id="A0A818NHQ0"/>
<comment type="caution">
    <text evidence="11">The sequence shown here is derived from an EMBL/GenBank/DDBJ whole genome shotgun (WGS) entry which is preliminary data.</text>
</comment>
<dbReference type="PROSITE" id="PS50940">
    <property type="entry name" value="CHIT_BIND_II"/>
    <property type="match status" value="1"/>
</dbReference>
<dbReference type="CDD" id="cd00054">
    <property type="entry name" value="EGF_CA"/>
    <property type="match status" value="1"/>
</dbReference>
<keyword evidence="2 8" id="KW-0732">Signal</keyword>
<dbReference type="PANTHER" id="PTHR23301">
    <property type="entry name" value="CHITIN BINDING PERITROPHIN-A"/>
    <property type="match status" value="1"/>
</dbReference>
<feature type="disulfide bond" evidence="6">
    <location>
        <begin position="808"/>
        <end position="817"/>
    </location>
</feature>
<comment type="caution">
    <text evidence="6">Lacks conserved residue(s) required for the propagation of feature annotation.</text>
</comment>
<evidence type="ECO:0000256" key="1">
    <source>
        <dbReference type="ARBA" id="ARBA00022669"/>
    </source>
</evidence>
<dbReference type="PROSITE" id="PS50026">
    <property type="entry name" value="EGF_3"/>
    <property type="match status" value="1"/>
</dbReference>
<feature type="region of interest" description="Disordered" evidence="7">
    <location>
        <begin position="624"/>
        <end position="701"/>
    </location>
</feature>
<feature type="compositionally biased region" description="Polar residues" evidence="7">
    <location>
        <begin position="74"/>
        <end position="92"/>
    </location>
</feature>
<keyword evidence="4 6" id="KW-1015">Disulfide bond</keyword>
<dbReference type="InterPro" id="IPR036508">
    <property type="entry name" value="Chitin-bd_dom_sf"/>
</dbReference>
<feature type="chain" id="PRO_5032377200" evidence="8">
    <location>
        <begin position="36"/>
        <end position="1050"/>
    </location>
</feature>
<proteinExistence type="predicted"/>
<dbReference type="PROSITE" id="PS00022">
    <property type="entry name" value="EGF_1"/>
    <property type="match status" value="1"/>
</dbReference>
<feature type="domain" description="Chitin-binding type-2" evidence="10">
    <location>
        <begin position="726"/>
        <end position="786"/>
    </location>
</feature>
<dbReference type="SUPFAM" id="SSF57196">
    <property type="entry name" value="EGF/Laminin"/>
    <property type="match status" value="1"/>
</dbReference>
<evidence type="ECO:0000256" key="5">
    <source>
        <dbReference type="ARBA" id="ARBA00023180"/>
    </source>
</evidence>
<reference evidence="11" key="1">
    <citation type="submission" date="2021-02" db="EMBL/GenBank/DDBJ databases">
        <authorList>
            <person name="Nowell W R."/>
        </authorList>
    </citation>
    <scope>NUCLEOTIDE SEQUENCE</scope>
</reference>
<feature type="signal peptide" evidence="8">
    <location>
        <begin position="1"/>
        <end position="35"/>
    </location>
</feature>
<evidence type="ECO:0000259" key="10">
    <source>
        <dbReference type="PROSITE" id="PS50940"/>
    </source>
</evidence>
<gene>
    <name evidence="11" type="ORF">GRG538_LOCUS22925</name>
</gene>
<evidence type="ECO:0000259" key="9">
    <source>
        <dbReference type="PROSITE" id="PS50026"/>
    </source>
</evidence>
<dbReference type="InterPro" id="IPR051940">
    <property type="entry name" value="Chitin_bind-dev_reg"/>
</dbReference>
<keyword evidence="3" id="KW-0677">Repeat</keyword>
<keyword evidence="5" id="KW-0325">Glycoprotein</keyword>
<feature type="compositionally biased region" description="Polar residues" evidence="7">
    <location>
        <begin position="101"/>
        <end position="113"/>
    </location>
</feature>
<sequence length="1050" mass="115004">MRIIGISVEFPFNSEMKQVHLALLLCLLLAISATGQYHSANVLGHRLAEQQLDVGQTDLSGYAVFSDPNSFANYGQQSNSRLPSSSRTNNVPRVNKEVSPSGPNFQGIQRDQTFDNNNNVGQLTIDNNNKHVRPYAEPTGPPFGIQSTGYVLSYPEEKLDLSKCGPKPTTNPCKISGPQYHALSGYPHCYIHCSFGRVFIKPCPIDLVWNTRINSCDWPTIGSTVDNDDNSAIYYDSRNTNYEHLYGRKKRSTTERKKRCLGGYEGSYQCSLPRYASQQLRIPLTSYNLPGPVSFPGQVGFAGVPSQFAGSQSHSQAMAQPAAPTLSAPTSFVSGLSSPISFGQTPTTYDPNAQARAYSQFSGLYADSYGIAARNVQAAPPTDQVTAPVAPATVPAVPTTTTNGLQAPPTFFPGFFPPTFFPQQYAAPVNPFVTRTPTPLEVTLIPGPFYPYGPPHGGPFGGPMPPTPKKPSIEDYFKRYRYFGGHHPFSHGFSQSPIHSSSIVSGGQPFSSSRSFVGQQVPTGFSYGGQYTPASSLFDSQSVPNDFLYGGQKFQSFLPVNSQQYPTAMPYGGRPFPPFRKVNIPIRGSFGGKQSTNGEAHPVLGFDLFLSDDGLYAEEIDGDTLTKGKDKNTGKGNKNNAKASDNKNSEKSNSKNNEGDNNESPSRKKRQYDASATTVGQVPSVGGTEKQQYPASFNPFRVGSHNAVQQSHLNSNQYLRPSISRLSPCVGKSLGSNTAHPRDDTKYIACLNQFYYETMNCPSGLIYNAATDRCEKRKNPDAICDREQPCMNGGQCYQTGKTAYKCTCNGAWTGERCETQLSSCATNPCGPGERCETQLSSCATNPCGPGNICQTLKTGDYKQDYVCVCNENQSYGPSCGQNTVPNPCLTTTTIPEPYHPFEFSAQAFIQCNGDFLYVQPCAPGLIWNKNEQVCDRLETTSYEGVYASNEQKLSSDNFGPIFADRISVQPQADQQRAILIQHNQQELPTLTDRSSSSIPVVQTQTVDTYVKRPLYDDVYYEPPHTEVMSQQPLQPVTRFRTKLPKNINMQ</sequence>
<evidence type="ECO:0000256" key="2">
    <source>
        <dbReference type="ARBA" id="ARBA00022729"/>
    </source>
</evidence>